<gene>
    <name evidence="5" type="ORF">RDWZM_008604</name>
</gene>
<dbReference type="GO" id="GO:0005730">
    <property type="term" value="C:nucleolus"/>
    <property type="evidence" value="ECO:0007669"/>
    <property type="project" value="TreeGrafter"/>
</dbReference>
<sequence length="662" mass="77170">MKTIKKRGAEAGSGKKTLKRRRKLPENGQIKEEIFINDTIDYDDDDDEEMEDSEIMTGPNKDTMERLKEKDPDFYNFLQQNDQELLNFNDDDEDDILDEEGFDVEDDKDTIEKVKEEEKITIKTVKNWSKILQSQSTKSEDLGAIKGVIRAFRKTVNQSLDTSDNVSPDMMSMLTPSVFNAIINIVLVDLIPALMRFLRLQNVQNNNESVEILDKDDNKVNILTENHRLKRANFFDPRRSRNWKRIQSSLKMYLTDVLKMLDSLSADAKTSFERHILELTPFYNVFPHLIKRLIRKSIDEWSGLGGIEERNRVLAYLILHRTIQVIQSNDHLKTNEQQTMINQILRKLYLSYVGVARNTNESTIAQISFMKNSLVELYRLDDKLAYQHAFIFIRQLAINVRSSLILKEKNSIKTVYNWQFVHSVLLWSQLINTSHKQTDVLDALISPLVMVVTGTIKLLPTLKFIPLRFHLINALIKLSSETGHYIPVLRYFLDIYSLFDANKIQSKKSSNKGKKKCNNKELQSDKKSLKFKAKEINLDVMLKVSKEQTLQDDFIEKIFDKFYTLCLYYVSSQSASIAFPEMVTIFLHQSRKFVQSIRSPKQRTMMKQLIDKIQGNSNFIFKKRKLVKFSSLETVKINAWERQLKQSEQTPLAKFHGKFPLC</sequence>
<dbReference type="InterPro" id="IPR005343">
    <property type="entry name" value="Noc2"/>
</dbReference>
<feature type="region of interest" description="Disordered" evidence="4">
    <location>
        <begin position="1"/>
        <end position="26"/>
    </location>
</feature>
<dbReference type="Proteomes" id="UP001142055">
    <property type="component" value="Chromosome 3"/>
</dbReference>
<keyword evidence="3" id="KW-0539">Nucleus</keyword>
<feature type="compositionally biased region" description="Acidic residues" evidence="4">
    <location>
        <begin position="40"/>
        <end position="54"/>
    </location>
</feature>
<evidence type="ECO:0000256" key="3">
    <source>
        <dbReference type="ARBA" id="ARBA00023242"/>
    </source>
</evidence>
<dbReference type="PANTHER" id="PTHR12687">
    <property type="entry name" value="NUCLEOLAR COMPLEX 2 AND RAD4-RELATED"/>
    <property type="match status" value="1"/>
</dbReference>
<evidence type="ECO:0000256" key="1">
    <source>
        <dbReference type="ARBA" id="ARBA00004123"/>
    </source>
</evidence>
<dbReference type="AlphaFoldDB" id="A0A9Q0M226"/>
<organism evidence="5 6">
    <name type="scientific">Blomia tropicalis</name>
    <name type="common">Mite</name>
    <dbReference type="NCBI Taxonomy" id="40697"/>
    <lineage>
        <taxon>Eukaryota</taxon>
        <taxon>Metazoa</taxon>
        <taxon>Ecdysozoa</taxon>
        <taxon>Arthropoda</taxon>
        <taxon>Chelicerata</taxon>
        <taxon>Arachnida</taxon>
        <taxon>Acari</taxon>
        <taxon>Acariformes</taxon>
        <taxon>Sarcoptiformes</taxon>
        <taxon>Astigmata</taxon>
        <taxon>Glycyphagoidea</taxon>
        <taxon>Echimyopodidae</taxon>
        <taxon>Blomia</taxon>
    </lineage>
</organism>
<comment type="similarity">
    <text evidence="2">Belongs to the NOC2 family.</text>
</comment>
<dbReference type="Pfam" id="PF03715">
    <property type="entry name" value="Noc2"/>
    <property type="match status" value="1"/>
</dbReference>
<dbReference type="GO" id="GO:0042393">
    <property type="term" value="F:histone binding"/>
    <property type="evidence" value="ECO:0007669"/>
    <property type="project" value="TreeGrafter"/>
</dbReference>
<name>A0A9Q0M226_BLOTA</name>
<accession>A0A9Q0M226</accession>
<proteinExistence type="inferred from homology"/>
<dbReference type="GO" id="GO:0000122">
    <property type="term" value="P:negative regulation of transcription by RNA polymerase II"/>
    <property type="evidence" value="ECO:0007669"/>
    <property type="project" value="TreeGrafter"/>
</dbReference>
<dbReference type="GO" id="GO:0042273">
    <property type="term" value="P:ribosomal large subunit biogenesis"/>
    <property type="evidence" value="ECO:0007669"/>
    <property type="project" value="TreeGrafter"/>
</dbReference>
<reference evidence="5" key="1">
    <citation type="submission" date="2022-12" db="EMBL/GenBank/DDBJ databases">
        <title>Genome assemblies of Blomia tropicalis.</title>
        <authorList>
            <person name="Cui Y."/>
        </authorList>
    </citation>
    <scope>NUCLEOTIDE SEQUENCE</scope>
    <source>
        <tissue evidence="5">Adult mites</tissue>
    </source>
</reference>
<protein>
    <recommendedName>
        <fullName evidence="7">Nucleolar complex protein 2 homolog</fullName>
    </recommendedName>
</protein>
<evidence type="ECO:0000256" key="4">
    <source>
        <dbReference type="SAM" id="MobiDB-lite"/>
    </source>
</evidence>
<keyword evidence="6" id="KW-1185">Reference proteome</keyword>
<dbReference type="PANTHER" id="PTHR12687:SF4">
    <property type="entry name" value="NUCLEOLAR COMPLEX PROTEIN 2 HOMOLOG"/>
    <property type="match status" value="1"/>
</dbReference>
<evidence type="ECO:0000313" key="5">
    <source>
        <dbReference type="EMBL" id="KAJ6217447.1"/>
    </source>
</evidence>
<dbReference type="GO" id="GO:0005654">
    <property type="term" value="C:nucleoplasm"/>
    <property type="evidence" value="ECO:0007669"/>
    <property type="project" value="TreeGrafter"/>
</dbReference>
<evidence type="ECO:0008006" key="7">
    <source>
        <dbReference type="Google" id="ProtNLM"/>
    </source>
</evidence>
<dbReference type="OMA" id="QMFFPIP"/>
<evidence type="ECO:0000256" key="2">
    <source>
        <dbReference type="ARBA" id="ARBA00005907"/>
    </source>
</evidence>
<dbReference type="GO" id="GO:0030690">
    <property type="term" value="C:Noc1p-Noc2p complex"/>
    <property type="evidence" value="ECO:0007669"/>
    <property type="project" value="TreeGrafter"/>
</dbReference>
<comment type="subcellular location">
    <subcellularLocation>
        <location evidence="1">Nucleus</location>
    </subcellularLocation>
</comment>
<feature type="region of interest" description="Disordered" evidence="4">
    <location>
        <begin position="38"/>
        <end position="64"/>
    </location>
</feature>
<dbReference type="GO" id="GO:0003714">
    <property type="term" value="F:transcription corepressor activity"/>
    <property type="evidence" value="ECO:0007669"/>
    <property type="project" value="TreeGrafter"/>
</dbReference>
<comment type="caution">
    <text evidence="5">The sequence shown here is derived from an EMBL/GenBank/DDBJ whole genome shotgun (WGS) entry which is preliminary data.</text>
</comment>
<dbReference type="EMBL" id="JAPWDV010000003">
    <property type="protein sequence ID" value="KAJ6217447.1"/>
    <property type="molecule type" value="Genomic_DNA"/>
</dbReference>
<evidence type="ECO:0000313" key="6">
    <source>
        <dbReference type="Proteomes" id="UP001142055"/>
    </source>
</evidence>
<dbReference type="GO" id="GO:0030691">
    <property type="term" value="C:Noc2p-Noc3p complex"/>
    <property type="evidence" value="ECO:0007669"/>
    <property type="project" value="TreeGrafter"/>
</dbReference>